<keyword evidence="5 7" id="KW-0234">DNA repair</keyword>
<evidence type="ECO:0000313" key="11">
    <source>
        <dbReference type="EMBL" id="TPX10634.1"/>
    </source>
</evidence>
<keyword evidence="4 7" id="KW-0233">DNA recombination</keyword>
<dbReference type="PANTHER" id="PTHR16140:SF0">
    <property type="entry name" value="NON-STRUCTURAL MAINTENANCE OF CHROMOSOMES ELEMENT 4"/>
    <property type="match status" value="1"/>
</dbReference>
<evidence type="ECO:0000256" key="2">
    <source>
        <dbReference type="ARBA" id="ARBA00008997"/>
    </source>
</evidence>
<dbReference type="GO" id="GO:0030915">
    <property type="term" value="C:Smc5-Smc6 complex"/>
    <property type="evidence" value="ECO:0007669"/>
    <property type="project" value="UniProtKB-UniRule"/>
</dbReference>
<dbReference type="GO" id="GO:0005634">
    <property type="term" value="C:nucleus"/>
    <property type="evidence" value="ECO:0007669"/>
    <property type="project" value="UniProtKB-SubCell"/>
</dbReference>
<dbReference type="Pfam" id="PF15412">
    <property type="entry name" value="Nse4-Nse3_bdg"/>
    <property type="match status" value="1"/>
</dbReference>
<comment type="subcellular location">
    <subcellularLocation>
        <location evidence="1 7">Nucleus</location>
    </subcellularLocation>
</comment>
<dbReference type="AlphaFoldDB" id="A0A507AVX9"/>
<protein>
    <recommendedName>
        <fullName evidence="7">Non-structural maintenance of chromosomes element 4</fullName>
    </recommendedName>
</protein>
<feature type="region of interest" description="Disordered" evidence="8">
    <location>
        <begin position="127"/>
        <end position="157"/>
    </location>
</feature>
<dbReference type="InParanoid" id="A0A507AVX9"/>
<evidence type="ECO:0000256" key="8">
    <source>
        <dbReference type="SAM" id="MobiDB-lite"/>
    </source>
</evidence>
<evidence type="ECO:0000259" key="9">
    <source>
        <dbReference type="Pfam" id="PF08743"/>
    </source>
</evidence>
<evidence type="ECO:0000256" key="1">
    <source>
        <dbReference type="ARBA" id="ARBA00004123"/>
    </source>
</evidence>
<evidence type="ECO:0000256" key="4">
    <source>
        <dbReference type="ARBA" id="ARBA00023172"/>
    </source>
</evidence>
<evidence type="ECO:0000259" key="10">
    <source>
        <dbReference type="Pfam" id="PF15412"/>
    </source>
</evidence>
<feature type="compositionally biased region" description="Acidic residues" evidence="8">
    <location>
        <begin position="147"/>
        <end position="157"/>
    </location>
</feature>
<dbReference type="GO" id="GO:0006281">
    <property type="term" value="P:DNA repair"/>
    <property type="evidence" value="ECO:0007669"/>
    <property type="project" value="UniProtKB-UniRule"/>
</dbReference>
<dbReference type="GeneID" id="41975815"/>
<proteinExistence type="inferred from homology"/>
<keyword evidence="3 7" id="KW-0227">DNA damage</keyword>
<dbReference type="InterPro" id="IPR014854">
    <property type="entry name" value="Nse4_C"/>
</dbReference>
<dbReference type="InterPro" id="IPR029225">
    <property type="entry name" value="Nse4_Nse3-bd"/>
</dbReference>
<dbReference type="Pfam" id="PF08743">
    <property type="entry name" value="Nse4_C"/>
    <property type="match status" value="1"/>
</dbReference>
<feature type="domain" description="Non-structural maintenance of chromosome element 4 C-terminal" evidence="9">
    <location>
        <begin position="284"/>
        <end position="372"/>
    </location>
</feature>
<dbReference type="Proteomes" id="UP000319257">
    <property type="component" value="Unassembled WGS sequence"/>
</dbReference>
<dbReference type="EMBL" id="SKBQ01000055">
    <property type="protein sequence ID" value="TPX10634.1"/>
    <property type="molecule type" value="Genomic_DNA"/>
</dbReference>
<comment type="similarity">
    <text evidence="2 7">Belongs to the NSE4 family.</text>
</comment>
<accession>A0A507AVX9</accession>
<keyword evidence="12" id="KW-1185">Reference proteome</keyword>
<dbReference type="STRING" id="1093900.A0A507AVX9"/>
<dbReference type="OrthoDB" id="361242at2759"/>
<dbReference type="GO" id="GO:0006310">
    <property type="term" value="P:DNA recombination"/>
    <property type="evidence" value="ECO:0007669"/>
    <property type="project" value="UniProtKB-UniRule"/>
</dbReference>
<feature type="domain" description="Nse4/EID protein Nse3/MAGE-binding" evidence="10">
    <location>
        <begin position="75"/>
        <end position="127"/>
    </location>
</feature>
<feature type="region of interest" description="Disordered" evidence="8">
    <location>
        <begin position="1"/>
        <end position="21"/>
    </location>
</feature>
<comment type="subunit">
    <text evidence="7">Component of the SMC5-SMC6 complex.</text>
</comment>
<gene>
    <name evidence="11" type="ORF">E0L32_008368</name>
</gene>
<dbReference type="RefSeq" id="XP_030992345.1">
    <property type="nucleotide sequence ID" value="XM_031143214.1"/>
</dbReference>
<evidence type="ECO:0000313" key="12">
    <source>
        <dbReference type="Proteomes" id="UP000319257"/>
    </source>
</evidence>
<comment type="caution">
    <text evidence="11">The sequence shown here is derived from an EMBL/GenBank/DDBJ whole genome shotgun (WGS) entry which is preliminary data.</text>
</comment>
<name>A0A507AVX9_9PEZI</name>
<evidence type="ECO:0000256" key="3">
    <source>
        <dbReference type="ARBA" id="ARBA00022763"/>
    </source>
</evidence>
<dbReference type="InterPro" id="IPR027786">
    <property type="entry name" value="Nse4/EID"/>
</dbReference>
<reference evidence="11 12" key="1">
    <citation type="submission" date="2019-06" db="EMBL/GenBank/DDBJ databases">
        <title>Draft genome sequence of the filamentous fungus Phialemoniopsis curvata isolated from diesel fuel.</title>
        <authorList>
            <person name="Varaljay V.A."/>
            <person name="Lyon W.J."/>
            <person name="Crouch A.L."/>
            <person name="Drake C.E."/>
            <person name="Hollomon J.M."/>
            <person name="Nadeau L.J."/>
            <person name="Nunn H.S."/>
            <person name="Stevenson B.S."/>
            <person name="Bojanowski C.L."/>
            <person name="Crookes-Goodson W.J."/>
        </authorList>
    </citation>
    <scope>NUCLEOTIDE SEQUENCE [LARGE SCALE GENOMIC DNA]</scope>
    <source>
        <strain evidence="11 12">D216</strain>
    </source>
</reference>
<evidence type="ECO:0000256" key="7">
    <source>
        <dbReference type="RuleBase" id="RU365071"/>
    </source>
</evidence>
<organism evidence="11 12">
    <name type="scientific">Thyridium curvatum</name>
    <dbReference type="NCBI Taxonomy" id="1093900"/>
    <lineage>
        <taxon>Eukaryota</taxon>
        <taxon>Fungi</taxon>
        <taxon>Dikarya</taxon>
        <taxon>Ascomycota</taxon>
        <taxon>Pezizomycotina</taxon>
        <taxon>Sordariomycetes</taxon>
        <taxon>Sordariomycetidae</taxon>
        <taxon>Thyridiales</taxon>
        <taxon>Thyridiaceae</taxon>
        <taxon>Thyridium</taxon>
    </lineage>
</organism>
<sequence length="390" mass="43862">MPRNEPESDDSDGYDPEQPIAQRREIQRGMRSLINTTNEYQDDFLEAKPHMFDKILLESDSLLKQAKQTSEAAIDARLMLQISELSYKRSLRWTSGNLGNGVDVDEFVSKCITYMRHGGGIEDDNAVELSSTQRQRRVTSNRGAIGGDDDDDEEVGDEGDMLNWAHLGRFACVPHISRPAVPGFLLGPLSVEKKTRKITKRTAPLKIRDLKEVRPEVLRTEDLAKAEKNDLAAICNKILNRLMKVQSVAQDTVTSELEALGDKQTEEDSRKLMEKHALRSTGGIDLLRFVVNPRSFGQTIENMFYVSFLIRDGKIGIEYDDDDLPALYPLHAADEVAPGQRAGAMKHQAVMSMDMATWRDIIKAFNIKEPMIEHRKEQTNGGPGAKGWYS</sequence>
<comment type="function">
    <text evidence="7">Component of the SMC5-SMC6 complex, that promotes sister chromatid alignment after DNA damage and facilitates double-stranded DNA breaks (DSBs) repair via homologous recombination between sister chromatids.</text>
</comment>
<evidence type="ECO:0000256" key="6">
    <source>
        <dbReference type="ARBA" id="ARBA00023242"/>
    </source>
</evidence>
<dbReference type="PANTHER" id="PTHR16140">
    <property type="entry name" value="NON-STRUCTURAL MAINTENANCE OF CHROMOSOMES ELEMENT 4"/>
    <property type="match status" value="1"/>
</dbReference>
<keyword evidence="6 7" id="KW-0539">Nucleus</keyword>
<evidence type="ECO:0000256" key="5">
    <source>
        <dbReference type="ARBA" id="ARBA00023204"/>
    </source>
</evidence>